<keyword evidence="3" id="KW-1185">Reference proteome</keyword>
<accession>A0ABN9VAL0</accession>
<name>A0ABN9VAL0_9DINO</name>
<evidence type="ECO:0000313" key="2">
    <source>
        <dbReference type="EMBL" id="CAK0870022.1"/>
    </source>
</evidence>
<proteinExistence type="predicted"/>
<feature type="region of interest" description="Disordered" evidence="1">
    <location>
        <begin position="47"/>
        <end position="68"/>
    </location>
</feature>
<protein>
    <submittedName>
        <fullName evidence="2">Uncharacterized protein</fullName>
    </submittedName>
</protein>
<sequence>MSDVASNVRPGSTTIFGVLAVGHPPELEVGADASELLGHSYARSKLGSPSIEQHAPSHVEKGTTTTRARARSAWRRLEAARSLIRSKVAAAPQCLPHVNCIT</sequence>
<reference evidence="2" key="1">
    <citation type="submission" date="2023-10" db="EMBL/GenBank/DDBJ databases">
        <authorList>
            <person name="Chen Y."/>
            <person name="Shah S."/>
            <person name="Dougan E. K."/>
            <person name="Thang M."/>
            <person name="Chan C."/>
        </authorList>
    </citation>
    <scope>NUCLEOTIDE SEQUENCE [LARGE SCALE GENOMIC DNA]</scope>
</reference>
<evidence type="ECO:0000256" key="1">
    <source>
        <dbReference type="SAM" id="MobiDB-lite"/>
    </source>
</evidence>
<organism evidence="2 3">
    <name type="scientific">Prorocentrum cordatum</name>
    <dbReference type="NCBI Taxonomy" id="2364126"/>
    <lineage>
        <taxon>Eukaryota</taxon>
        <taxon>Sar</taxon>
        <taxon>Alveolata</taxon>
        <taxon>Dinophyceae</taxon>
        <taxon>Prorocentrales</taxon>
        <taxon>Prorocentraceae</taxon>
        <taxon>Prorocentrum</taxon>
    </lineage>
</organism>
<dbReference type="EMBL" id="CAUYUJ010016915">
    <property type="protein sequence ID" value="CAK0870022.1"/>
    <property type="molecule type" value="Genomic_DNA"/>
</dbReference>
<comment type="caution">
    <text evidence="2">The sequence shown here is derived from an EMBL/GenBank/DDBJ whole genome shotgun (WGS) entry which is preliminary data.</text>
</comment>
<dbReference type="Proteomes" id="UP001189429">
    <property type="component" value="Unassembled WGS sequence"/>
</dbReference>
<gene>
    <name evidence="2" type="ORF">PCOR1329_LOCUS56229</name>
</gene>
<evidence type="ECO:0000313" key="3">
    <source>
        <dbReference type="Proteomes" id="UP001189429"/>
    </source>
</evidence>